<dbReference type="InterPro" id="IPR058240">
    <property type="entry name" value="rSAM_sf"/>
</dbReference>
<dbReference type="PANTHER" id="PTHR11228:SF35">
    <property type="entry name" value="MOLYBDENUM COFACTOR BIOSYNTHESIS PROTEIN A-RELATED"/>
    <property type="match status" value="1"/>
</dbReference>
<evidence type="ECO:0000256" key="3">
    <source>
        <dbReference type="ARBA" id="ARBA00022691"/>
    </source>
</evidence>
<dbReference type="GO" id="GO:0003824">
    <property type="term" value="F:catalytic activity"/>
    <property type="evidence" value="ECO:0007669"/>
    <property type="project" value="InterPro"/>
</dbReference>
<dbReference type="EMBL" id="PSQG01000045">
    <property type="protein sequence ID" value="RCH41575.1"/>
    <property type="molecule type" value="Genomic_DNA"/>
</dbReference>
<evidence type="ECO:0000313" key="9">
    <source>
        <dbReference type="Proteomes" id="UP000253208"/>
    </source>
</evidence>
<dbReference type="AlphaFoldDB" id="A0A367FT98"/>
<comment type="cofactor">
    <cofactor evidence="1">
        <name>[4Fe-4S] cluster</name>
        <dbReference type="ChEBI" id="CHEBI:49883"/>
    </cofactor>
</comment>
<dbReference type="NCBIfam" id="TIGR04085">
    <property type="entry name" value="rSAM_more_4Fe4S"/>
    <property type="match status" value="1"/>
</dbReference>
<evidence type="ECO:0000256" key="1">
    <source>
        <dbReference type="ARBA" id="ARBA00001966"/>
    </source>
</evidence>
<dbReference type="PROSITE" id="PS51918">
    <property type="entry name" value="RADICAL_SAM"/>
    <property type="match status" value="1"/>
</dbReference>
<accession>A0A367FT98</accession>
<keyword evidence="3" id="KW-0949">S-adenosyl-L-methionine</keyword>
<proteinExistence type="predicted"/>
<dbReference type="InterPro" id="IPR006638">
    <property type="entry name" value="Elp3/MiaA/NifB-like_rSAM"/>
</dbReference>
<dbReference type="InterPro" id="IPR017200">
    <property type="entry name" value="PqqE-like"/>
</dbReference>
<evidence type="ECO:0000256" key="4">
    <source>
        <dbReference type="ARBA" id="ARBA00022723"/>
    </source>
</evidence>
<dbReference type="Pfam" id="PF13186">
    <property type="entry name" value="SPASM"/>
    <property type="match status" value="1"/>
</dbReference>
<dbReference type="InterPro" id="IPR007197">
    <property type="entry name" value="rSAM"/>
</dbReference>
<dbReference type="InterPro" id="IPR013785">
    <property type="entry name" value="Aldolase_TIM"/>
</dbReference>
<sequence length="357" mass="40255">MSEKILNGNKYQLSGCYIEITSRCNLRCKHCYNESGVLKEEISLEALNNVLRCYDENVYPFITLSGGEPLLHPQFWDILKTIQESGVRNILLITNATLITRDIAKRLADSKIAIQVSLNGSSAATHDLLCGKGSFEATLKGLQNLVNAEAERVLVRFTMAQCNKKDFVNTVELCAKMNIENVLFGALAMRGRAKSNSNNLEIPLLEIEEIVEDLKKNEKLKMLKKNKFPNFGIPEIFTGGCPLVIPSEEIVEFNPRIDSSGNVFLCQSFSDQMYAVGNINKMKLSEIMKTEDFSRILNFLYTSTFYKPECETCLWNSICGRGCIAQCINQCSNVQGTDGECLLRRRGFAREMIREYL</sequence>
<gene>
    <name evidence="8" type="ORF">C4886_17560</name>
</gene>
<name>A0A367FT98_9FIRM</name>
<evidence type="ECO:0000256" key="2">
    <source>
        <dbReference type="ARBA" id="ARBA00022485"/>
    </source>
</evidence>
<dbReference type="Pfam" id="PF04055">
    <property type="entry name" value="Radical_SAM"/>
    <property type="match status" value="1"/>
</dbReference>
<protein>
    <recommendedName>
        <fullName evidence="7">Radical SAM core domain-containing protein</fullName>
    </recommendedName>
</protein>
<evidence type="ECO:0000256" key="5">
    <source>
        <dbReference type="ARBA" id="ARBA00023004"/>
    </source>
</evidence>
<dbReference type="Gene3D" id="3.20.20.70">
    <property type="entry name" value="Aldolase class I"/>
    <property type="match status" value="1"/>
</dbReference>
<dbReference type="SUPFAM" id="SSF102114">
    <property type="entry name" value="Radical SAM enzymes"/>
    <property type="match status" value="1"/>
</dbReference>
<dbReference type="SFLD" id="SFLDG01386">
    <property type="entry name" value="main_SPASM_domain-containing"/>
    <property type="match status" value="1"/>
</dbReference>
<dbReference type="Proteomes" id="UP000253208">
    <property type="component" value="Unassembled WGS sequence"/>
</dbReference>
<keyword evidence="5" id="KW-0408">Iron</keyword>
<dbReference type="SFLD" id="SFLDG01067">
    <property type="entry name" value="SPASM/twitch_domain_containing"/>
    <property type="match status" value="1"/>
</dbReference>
<dbReference type="PANTHER" id="PTHR11228">
    <property type="entry name" value="RADICAL SAM DOMAIN PROTEIN"/>
    <property type="match status" value="1"/>
</dbReference>
<evidence type="ECO:0000259" key="7">
    <source>
        <dbReference type="PROSITE" id="PS51918"/>
    </source>
</evidence>
<dbReference type="GO" id="GO:0051539">
    <property type="term" value="F:4 iron, 4 sulfur cluster binding"/>
    <property type="evidence" value="ECO:0007669"/>
    <property type="project" value="UniProtKB-KW"/>
</dbReference>
<dbReference type="SMART" id="SM00729">
    <property type="entry name" value="Elp3"/>
    <property type="match status" value="1"/>
</dbReference>
<evidence type="ECO:0000313" key="8">
    <source>
        <dbReference type="EMBL" id="RCH41575.1"/>
    </source>
</evidence>
<dbReference type="SFLD" id="SFLDS00029">
    <property type="entry name" value="Radical_SAM"/>
    <property type="match status" value="1"/>
</dbReference>
<dbReference type="InterPro" id="IPR023885">
    <property type="entry name" value="4Fe4S-binding_SPASM_dom"/>
</dbReference>
<keyword evidence="4" id="KW-0479">Metal-binding</keyword>
<keyword evidence="2" id="KW-0004">4Fe-4S</keyword>
<keyword evidence="6" id="KW-0411">Iron-sulfur</keyword>
<dbReference type="CDD" id="cd01335">
    <property type="entry name" value="Radical_SAM"/>
    <property type="match status" value="1"/>
</dbReference>
<dbReference type="InterPro" id="IPR050377">
    <property type="entry name" value="Radical_SAM_PqqE_MftC-like"/>
</dbReference>
<organism evidence="8 9">
    <name type="scientific">Blautia obeum</name>
    <dbReference type="NCBI Taxonomy" id="40520"/>
    <lineage>
        <taxon>Bacteria</taxon>
        <taxon>Bacillati</taxon>
        <taxon>Bacillota</taxon>
        <taxon>Clostridia</taxon>
        <taxon>Lachnospirales</taxon>
        <taxon>Lachnospiraceae</taxon>
        <taxon>Blautia</taxon>
    </lineage>
</organism>
<dbReference type="PIRSF" id="PIRSF037420">
    <property type="entry name" value="PQQ_syn_pqqE"/>
    <property type="match status" value="1"/>
</dbReference>
<evidence type="ECO:0000256" key="6">
    <source>
        <dbReference type="ARBA" id="ARBA00023014"/>
    </source>
</evidence>
<feature type="domain" description="Radical SAM core" evidence="7">
    <location>
        <begin position="10"/>
        <end position="224"/>
    </location>
</feature>
<reference evidence="8 9" key="1">
    <citation type="submission" date="2018-02" db="EMBL/GenBank/DDBJ databases">
        <title>Complete genome sequencing of Faecalibacterium prausnitzii strains isolated from the human gut.</title>
        <authorList>
            <person name="Fitzgerald B.C."/>
            <person name="Shkoporov A.N."/>
            <person name="Ross P.R."/>
            <person name="Hill C."/>
        </authorList>
    </citation>
    <scope>NUCLEOTIDE SEQUENCE [LARGE SCALE GENOMIC DNA]</scope>
    <source>
        <strain evidence="8 9">APC942/31-1</strain>
    </source>
</reference>
<dbReference type="RefSeq" id="WP_114002906.1">
    <property type="nucleotide sequence ID" value="NZ_PSQG01000045.1"/>
</dbReference>
<comment type="caution">
    <text evidence="8">The sequence shown here is derived from an EMBL/GenBank/DDBJ whole genome shotgun (WGS) entry which is preliminary data.</text>
</comment>
<dbReference type="GO" id="GO:0046872">
    <property type="term" value="F:metal ion binding"/>
    <property type="evidence" value="ECO:0007669"/>
    <property type="project" value="UniProtKB-KW"/>
</dbReference>